<dbReference type="PANTHER" id="PTHR31099:SF28">
    <property type="entry name" value="F5J5.12"/>
    <property type="match status" value="1"/>
</dbReference>
<evidence type="ECO:0000256" key="2">
    <source>
        <dbReference type="SAM" id="MobiDB-lite"/>
    </source>
</evidence>
<dbReference type="Proteomes" id="UP000298652">
    <property type="component" value="Chromosome 9"/>
</dbReference>
<keyword evidence="5" id="KW-1185">Reference proteome</keyword>
<accession>A0A4V6D1L3</accession>
<feature type="coiled-coil region" evidence="1">
    <location>
        <begin position="305"/>
        <end position="375"/>
    </location>
</feature>
<proteinExistence type="predicted"/>
<feature type="coiled-coil region" evidence="1">
    <location>
        <begin position="405"/>
        <end position="432"/>
    </location>
</feature>
<gene>
    <name evidence="4" type="ORF">SEVIR_9G340350v2</name>
</gene>
<evidence type="ECO:0000256" key="1">
    <source>
        <dbReference type="SAM" id="Coils"/>
    </source>
</evidence>
<evidence type="ECO:0000313" key="5">
    <source>
        <dbReference type="Proteomes" id="UP000298652"/>
    </source>
</evidence>
<name>A0A4V6D1L3_SETVI</name>
<feature type="region of interest" description="Disordered" evidence="2">
    <location>
        <begin position="1"/>
        <end position="22"/>
    </location>
</feature>
<evidence type="ECO:0000313" key="4">
    <source>
        <dbReference type="EMBL" id="TKV95125.1"/>
    </source>
</evidence>
<dbReference type="AlphaFoldDB" id="A0A4V6D1L3"/>
<dbReference type="InterPro" id="IPR007321">
    <property type="entry name" value="Transposase_28"/>
</dbReference>
<dbReference type="Pfam" id="PF04195">
    <property type="entry name" value="Transposase_28"/>
    <property type="match status" value="1"/>
</dbReference>
<protein>
    <recommendedName>
        <fullName evidence="3">Transposase (putative) gypsy type domain-containing protein</fullName>
    </recommendedName>
</protein>
<organism evidence="4 5">
    <name type="scientific">Setaria viridis</name>
    <name type="common">Green bristlegrass</name>
    <name type="synonym">Setaria italica subsp. viridis</name>
    <dbReference type="NCBI Taxonomy" id="4556"/>
    <lineage>
        <taxon>Eukaryota</taxon>
        <taxon>Viridiplantae</taxon>
        <taxon>Streptophyta</taxon>
        <taxon>Embryophyta</taxon>
        <taxon>Tracheophyta</taxon>
        <taxon>Spermatophyta</taxon>
        <taxon>Magnoliopsida</taxon>
        <taxon>Liliopsida</taxon>
        <taxon>Poales</taxon>
        <taxon>Poaceae</taxon>
        <taxon>PACMAD clade</taxon>
        <taxon>Panicoideae</taxon>
        <taxon>Panicodae</taxon>
        <taxon>Paniceae</taxon>
        <taxon>Cenchrinae</taxon>
        <taxon>Setaria</taxon>
    </lineage>
</organism>
<sequence>MEVDAPSPEPHDPAATSDAGGGAGIPCWAEEVGGMKSSHDSEEMLLSLCRNYGVGEDYKPLLAKDGWVPWKTMPEGSNIICVFDSMLEVGVQFPLHDFYVNYLRHYSIAPSQLTPNAWRYLVGFVQLCDGVGVPPTVAVFQHYFNFKMCPNGWYYIVASPSRRLFKPDAHLPSNEGWKKKFFFLESLSSGLPWRCPEKWGTPEPASFADPEPTDAEKKAIERLESEKEKWNVSLMELLHKAEPNADAAASMPPPKKKFRSLGAITSPPPEQLAIATESSPPPDLVTPERPSHGDGGEHYSASRILMDAYKAVQRTEEELHNAKDELRKERAKHTAHAAQMEEALGAAKAEHTADAAQLKEKLQAAEAEHAKTLGVLGQERAESKVLWENLEAAKAEHATVVGRLKDELQAEKEKRMAKVHQLTEDLHAAEAEHAAKVKAVRAECQLKVINAEHTSSTGIDEMLSKRYAAGLRAMRDFAIILYPSIDPARLTPEALTAGSVPPGFPLRQAPADQ</sequence>
<evidence type="ECO:0000259" key="3">
    <source>
        <dbReference type="Pfam" id="PF04195"/>
    </source>
</evidence>
<feature type="region of interest" description="Disordered" evidence="2">
    <location>
        <begin position="276"/>
        <end position="297"/>
    </location>
</feature>
<reference evidence="4" key="1">
    <citation type="submission" date="2019-03" db="EMBL/GenBank/DDBJ databases">
        <title>WGS assembly of Setaria viridis.</title>
        <authorList>
            <person name="Huang P."/>
            <person name="Jenkins J."/>
            <person name="Grimwood J."/>
            <person name="Barry K."/>
            <person name="Healey A."/>
            <person name="Mamidi S."/>
            <person name="Sreedasyam A."/>
            <person name="Shu S."/>
            <person name="Feldman M."/>
            <person name="Wu J."/>
            <person name="Yu Y."/>
            <person name="Chen C."/>
            <person name="Johnson J."/>
            <person name="Rokhsar D."/>
            <person name="Baxter I."/>
            <person name="Schmutz J."/>
            <person name="Brutnell T."/>
            <person name="Kellogg E."/>
        </authorList>
    </citation>
    <scope>NUCLEOTIDE SEQUENCE [LARGE SCALE GENOMIC DNA]</scope>
</reference>
<dbReference type="PANTHER" id="PTHR31099">
    <property type="entry name" value="OS06G0165300 PROTEIN"/>
    <property type="match status" value="1"/>
</dbReference>
<dbReference type="OMA" id="WYYIVAS"/>
<feature type="domain" description="Transposase (putative) gypsy type" evidence="3">
    <location>
        <begin position="80"/>
        <end position="146"/>
    </location>
</feature>
<keyword evidence="1" id="KW-0175">Coiled coil</keyword>
<dbReference type="EMBL" id="CM016560">
    <property type="protein sequence ID" value="TKV95125.1"/>
    <property type="molecule type" value="Genomic_DNA"/>
</dbReference>
<dbReference type="Gramene" id="TKV95125">
    <property type="protein sequence ID" value="TKV95125"/>
    <property type="gene ID" value="SEVIR_9G340350v2"/>
</dbReference>